<gene>
    <name evidence="1" type="ORF">NP233_g10382</name>
</gene>
<dbReference type="AlphaFoldDB" id="A0AAD5VPD7"/>
<dbReference type="EMBL" id="JANIEX010001050">
    <property type="protein sequence ID" value="KAJ3561137.1"/>
    <property type="molecule type" value="Genomic_DNA"/>
</dbReference>
<keyword evidence="2" id="KW-1185">Reference proteome</keyword>
<dbReference type="Proteomes" id="UP001213000">
    <property type="component" value="Unassembled WGS sequence"/>
</dbReference>
<protein>
    <submittedName>
        <fullName evidence="1">Uncharacterized protein</fullName>
    </submittedName>
</protein>
<accession>A0AAD5VPD7</accession>
<organism evidence="1 2">
    <name type="scientific">Leucocoprinus birnbaumii</name>
    <dbReference type="NCBI Taxonomy" id="56174"/>
    <lineage>
        <taxon>Eukaryota</taxon>
        <taxon>Fungi</taxon>
        <taxon>Dikarya</taxon>
        <taxon>Basidiomycota</taxon>
        <taxon>Agaricomycotina</taxon>
        <taxon>Agaricomycetes</taxon>
        <taxon>Agaricomycetidae</taxon>
        <taxon>Agaricales</taxon>
        <taxon>Agaricineae</taxon>
        <taxon>Agaricaceae</taxon>
        <taxon>Leucocoprinus</taxon>
    </lineage>
</organism>
<proteinExistence type="predicted"/>
<comment type="caution">
    <text evidence="1">The sequence shown here is derived from an EMBL/GenBank/DDBJ whole genome shotgun (WGS) entry which is preliminary data.</text>
</comment>
<sequence>MRNVFLSRYQTHLRFYGTDAIGKLDRKAKETITTHLRLLWPRLVKASGGRPIVALIMAGYHRSTNEPAGVPCHITVRFYDNVFRTFAAAHMPPKLGETVDLLMKLNKRWDNKRFGDRFKLKMEINIGGFKEKVEWVSKPIWICVYTLDNMPPRLQHPFLCASGRERD</sequence>
<name>A0AAD5VPD7_9AGAR</name>
<reference evidence="1" key="1">
    <citation type="submission" date="2022-07" db="EMBL/GenBank/DDBJ databases">
        <title>Genome Sequence of Leucocoprinus birnbaumii.</title>
        <authorList>
            <person name="Buettner E."/>
        </authorList>
    </citation>
    <scope>NUCLEOTIDE SEQUENCE</scope>
    <source>
        <strain evidence="1">VT141</strain>
    </source>
</reference>
<evidence type="ECO:0000313" key="2">
    <source>
        <dbReference type="Proteomes" id="UP001213000"/>
    </source>
</evidence>
<evidence type="ECO:0000313" key="1">
    <source>
        <dbReference type="EMBL" id="KAJ3561137.1"/>
    </source>
</evidence>